<dbReference type="AlphaFoldDB" id="X7YLP7"/>
<name>X7YLP7_MYCXE</name>
<sequence>MARRCCGSWVSTWRGRPADFHRAGPHIPGHPITRLDVTAIADRLGEPVRMVPGESCWNG</sequence>
<dbReference type="PATRIC" id="fig|1299334.3.peg.10227"/>
<dbReference type="EMBL" id="JAOB01000093">
    <property type="protein sequence ID" value="EUA07270.1"/>
    <property type="molecule type" value="Genomic_DNA"/>
</dbReference>
<evidence type="ECO:0000313" key="1">
    <source>
        <dbReference type="EMBL" id="EUA07270.1"/>
    </source>
</evidence>
<protein>
    <submittedName>
        <fullName evidence="1">Uncharacterized protein</fullName>
    </submittedName>
</protein>
<gene>
    <name evidence="1" type="ORF">I553_0648</name>
</gene>
<organism evidence="1">
    <name type="scientific">Mycobacterium xenopi 4042</name>
    <dbReference type="NCBI Taxonomy" id="1299334"/>
    <lineage>
        <taxon>Bacteria</taxon>
        <taxon>Bacillati</taxon>
        <taxon>Actinomycetota</taxon>
        <taxon>Actinomycetes</taxon>
        <taxon>Mycobacteriales</taxon>
        <taxon>Mycobacteriaceae</taxon>
        <taxon>Mycobacterium</taxon>
    </lineage>
</organism>
<reference evidence="1" key="1">
    <citation type="submission" date="2014-01" db="EMBL/GenBank/DDBJ databases">
        <authorList>
            <person name="Brown-Elliot B."/>
            <person name="Wallace R."/>
            <person name="Lenaerts A."/>
            <person name="Ordway D."/>
            <person name="DeGroote M.A."/>
            <person name="Parker T."/>
            <person name="Sizemore C."/>
            <person name="Tallon L.J."/>
            <person name="Sadzewicz L.K."/>
            <person name="Sengamalay N."/>
            <person name="Fraser C.M."/>
            <person name="Hine E."/>
            <person name="Shefchek K.A."/>
            <person name="Das S.P."/>
            <person name="Tettelin H."/>
        </authorList>
    </citation>
    <scope>NUCLEOTIDE SEQUENCE [LARGE SCALE GENOMIC DNA]</scope>
    <source>
        <strain evidence="1">4042</strain>
    </source>
</reference>
<proteinExistence type="predicted"/>
<comment type="caution">
    <text evidence="1">The sequence shown here is derived from an EMBL/GenBank/DDBJ whole genome shotgun (WGS) entry which is preliminary data.</text>
</comment>
<accession>X7YLP7</accession>